<evidence type="ECO:0000256" key="2">
    <source>
        <dbReference type="SAM" id="Phobius"/>
    </source>
</evidence>
<accession>A0A5K0UAN0</accession>
<dbReference type="Proteomes" id="UP000594342">
    <property type="component" value="Unassembled WGS sequence"/>
</dbReference>
<sequence>MTLVVFSKYQENNQSTNTNKRKMYGTALTLCFAGMMIGDFLLILVLGSIITKKIADWVNPANVHLDTCESSFQRKRSVKAYMKIVETNIERTMEHLKKIDGMTKQFDFDGSLKTFVTDYLQKTEIDINKKLDDSILFYVTLNVKDTVTEFSNQLCAELNTICFEKKDPVRFVYTMPSDENTGTFEMVLVKNATNRTDKNDGFVVMDTKFNILYHLVPHDEGYDSHIQYIMCFSPTTADGITTVESDIVDGTLESYTKIPFDASMHSYNGYNPDTASVISSVNEYFGPNKPLDQVSEKDKEDDKENEVGDEEENEDNAENEDEAEEEAGDDDEDNEEEDEVEDEDDNGYIKTVVLERVFKYITLDNLIRKLSADDEKAKKLRNSKREIEEFLIGFLEKVNEEFITINVAGTETTLVKSERTLSKKDGDKTITKTQKYIKQVQSKKHN</sequence>
<organism evidence="3 4">
    <name type="scientific">Yasminevirus sp. GU-2018</name>
    <dbReference type="NCBI Taxonomy" id="2420051"/>
    <lineage>
        <taxon>Viruses</taxon>
        <taxon>Varidnaviria</taxon>
        <taxon>Bamfordvirae</taxon>
        <taxon>Nucleocytoviricota</taxon>
        <taxon>Megaviricetes</taxon>
        <taxon>Imitervirales</taxon>
        <taxon>Mimiviridae</taxon>
        <taxon>Klosneuvirinae</taxon>
        <taxon>Yasminevirus</taxon>
        <taxon>Yasminevirus saudimassiliense</taxon>
    </lineage>
</organism>
<dbReference type="EMBL" id="UPSH01000001">
    <property type="protein sequence ID" value="VBB18513.1"/>
    <property type="molecule type" value="Genomic_DNA"/>
</dbReference>
<keyword evidence="2" id="KW-1133">Transmembrane helix</keyword>
<reference evidence="3 4" key="1">
    <citation type="submission" date="2018-10" db="EMBL/GenBank/DDBJ databases">
        <authorList>
            <consortium name="IHU Genomes"/>
        </authorList>
    </citation>
    <scope>NUCLEOTIDE SEQUENCE [LARGE SCALE GENOMIC DNA]</scope>
    <source>
        <strain evidence="3 4">A1</strain>
    </source>
</reference>
<keyword evidence="2" id="KW-0812">Transmembrane</keyword>
<evidence type="ECO:0000313" key="4">
    <source>
        <dbReference type="Proteomes" id="UP000594342"/>
    </source>
</evidence>
<feature type="compositionally biased region" description="Basic and acidic residues" evidence="1">
    <location>
        <begin position="294"/>
        <end position="306"/>
    </location>
</feature>
<comment type="caution">
    <text evidence="3">The sequence shown here is derived from an EMBL/GenBank/DDBJ whole genome shotgun (WGS) entry which is preliminary data.</text>
</comment>
<gene>
    <name evidence="3" type="ORF">YASMINEVIRUS_976</name>
</gene>
<proteinExistence type="predicted"/>
<evidence type="ECO:0000313" key="3">
    <source>
        <dbReference type="EMBL" id="VBB18513.1"/>
    </source>
</evidence>
<name>A0A5K0UAN0_9VIRU</name>
<protein>
    <submittedName>
        <fullName evidence="3">Uncharacterized protein</fullName>
    </submittedName>
</protein>
<evidence type="ECO:0000256" key="1">
    <source>
        <dbReference type="SAM" id="MobiDB-lite"/>
    </source>
</evidence>
<feature type="transmembrane region" description="Helical" evidence="2">
    <location>
        <begin position="27"/>
        <end position="50"/>
    </location>
</feature>
<keyword evidence="2" id="KW-0472">Membrane</keyword>
<feature type="compositionally biased region" description="Acidic residues" evidence="1">
    <location>
        <begin position="307"/>
        <end position="346"/>
    </location>
</feature>
<keyword evidence="4" id="KW-1185">Reference proteome</keyword>
<feature type="region of interest" description="Disordered" evidence="1">
    <location>
        <begin position="286"/>
        <end position="346"/>
    </location>
</feature>